<evidence type="ECO:0000256" key="1">
    <source>
        <dbReference type="ARBA" id="ARBA00004604"/>
    </source>
</evidence>
<feature type="compositionally biased region" description="Low complexity" evidence="5">
    <location>
        <begin position="25"/>
        <end position="59"/>
    </location>
</feature>
<evidence type="ECO:0000313" key="8">
    <source>
        <dbReference type="Proteomes" id="UP000030693"/>
    </source>
</evidence>
<evidence type="ECO:0000256" key="4">
    <source>
        <dbReference type="PROSITE-ProRule" id="PRU00176"/>
    </source>
</evidence>
<dbReference type="RefSeq" id="XP_009493038.1">
    <property type="nucleotide sequence ID" value="XM_009494763.1"/>
</dbReference>
<evidence type="ECO:0000256" key="3">
    <source>
        <dbReference type="ARBA" id="ARBA00023242"/>
    </source>
</evidence>
<dbReference type="Gene3D" id="3.30.70.330">
    <property type="match status" value="1"/>
</dbReference>
<dbReference type="InterPro" id="IPR000504">
    <property type="entry name" value="RRM_dom"/>
</dbReference>
<evidence type="ECO:0000256" key="2">
    <source>
        <dbReference type="ARBA" id="ARBA00022884"/>
    </source>
</evidence>
<feature type="compositionally biased region" description="Low complexity" evidence="5">
    <location>
        <begin position="8"/>
        <end position="17"/>
    </location>
</feature>
<dbReference type="PANTHER" id="PTHR46754">
    <property type="entry name" value="MKI67 FHA DOMAIN-INTERACTING NUCLEOLAR PHOSPHOPROTEIN"/>
    <property type="match status" value="1"/>
</dbReference>
<keyword evidence="8" id="KW-1185">Reference proteome</keyword>
<dbReference type="GO" id="GO:0003723">
    <property type="term" value="F:RNA binding"/>
    <property type="evidence" value="ECO:0007669"/>
    <property type="project" value="UniProtKB-UniRule"/>
</dbReference>
<sequence length="384" mass="41228">MASTGPVAAAAKAAAAPELKKRKAPTSASAASAAAGKVAKKPASAAANKVVNRQSAPPKAAKKSAPVKKALAAAKALGDAVESEEEADDAANPAFISLGSDDEEPASMGEGSDSDDEDDEPAPAFVDDDDSGSEAEEEADGATDSKTRFDMDFEMGVGDDAESRARAEKLALLRSRINEMLDTRAKKDGAKEGDAQATGATVRPDRGVVYLSRIPHGFYEPQMFGFFSQFGTVTRIRLSRNPRTGKSRHYAWIEFEVPEVARIVADSMHFYLLGGRLLRAFFVEKEKLHRNTFRGAVRSAEAVKLRRGGASSLIAPRRKDSINQRKADAEVAVSSAEARQRRLDRVVERENKRLAKLAAAGVDFTFSALDTFKTQTASRTTFDE</sequence>
<dbReference type="InterPro" id="IPR035979">
    <property type="entry name" value="RBD_domain_sf"/>
</dbReference>
<feature type="domain" description="RRM" evidence="6">
    <location>
        <begin position="207"/>
        <end position="285"/>
    </location>
</feature>
<dbReference type="Pfam" id="PF00076">
    <property type="entry name" value="RRM_1"/>
    <property type="match status" value="1"/>
</dbReference>
<feature type="region of interest" description="Disordered" evidence="5">
    <location>
        <begin position="1"/>
        <end position="150"/>
    </location>
</feature>
<dbReference type="CDD" id="cd12307">
    <property type="entry name" value="RRM_NIFK_like"/>
    <property type="match status" value="1"/>
</dbReference>
<dbReference type="InterPro" id="IPR012677">
    <property type="entry name" value="Nucleotide-bd_a/b_plait_sf"/>
</dbReference>
<dbReference type="SMART" id="SM00360">
    <property type="entry name" value="RRM"/>
    <property type="match status" value="1"/>
</dbReference>
<keyword evidence="3" id="KW-0539">Nucleus</keyword>
<dbReference type="PROSITE" id="PS50102">
    <property type="entry name" value="RRM"/>
    <property type="match status" value="1"/>
</dbReference>
<reference evidence="7" key="1">
    <citation type="submission" date="2013-04" db="EMBL/GenBank/DDBJ databases">
        <title>The Genome Sequence of Fonticula alba ATCC 38817.</title>
        <authorList>
            <consortium name="The Broad Institute Genomics Platform"/>
            <person name="Russ C."/>
            <person name="Cuomo C."/>
            <person name="Burger G."/>
            <person name="Gray M.W."/>
            <person name="Holland P.W.H."/>
            <person name="King N."/>
            <person name="Lang F.B.F."/>
            <person name="Roger A.J."/>
            <person name="Ruiz-Trillo I."/>
            <person name="Brown M."/>
            <person name="Walker B."/>
            <person name="Young S."/>
            <person name="Zeng Q."/>
            <person name="Gargeya S."/>
            <person name="Fitzgerald M."/>
            <person name="Haas B."/>
            <person name="Abouelleil A."/>
            <person name="Allen A.W."/>
            <person name="Alvarado L."/>
            <person name="Arachchi H.M."/>
            <person name="Berlin A.M."/>
            <person name="Chapman S.B."/>
            <person name="Gainer-Dewar J."/>
            <person name="Goldberg J."/>
            <person name="Griggs A."/>
            <person name="Gujja S."/>
            <person name="Hansen M."/>
            <person name="Howarth C."/>
            <person name="Imamovic A."/>
            <person name="Ireland A."/>
            <person name="Larimer J."/>
            <person name="McCowan C."/>
            <person name="Murphy C."/>
            <person name="Pearson M."/>
            <person name="Poon T.W."/>
            <person name="Priest M."/>
            <person name="Roberts A."/>
            <person name="Saif S."/>
            <person name="Shea T."/>
            <person name="Sisk P."/>
            <person name="Sykes S."/>
            <person name="Wortman J."/>
            <person name="Nusbaum C."/>
            <person name="Birren B."/>
        </authorList>
    </citation>
    <scope>NUCLEOTIDE SEQUENCE [LARGE SCALE GENOMIC DNA]</scope>
    <source>
        <strain evidence="7">ATCC 38817</strain>
    </source>
</reference>
<accession>A0A058ZIJ1</accession>
<dbReference type="EMBL" id="KB932201">
    <property type="protein sequence ID" value="KCV73337.1"/>
    <property type="molecule type" value="Genomic_DNA"/>
</dbReference>
<evidence type="ECO:0000259" key="6">
    <source>
        <dbReference type="PROSITE" id="PS50102"/>
    </source>
</evidence>
<feature type="compositionally biased region" description="Low complexity" evidence="5">
    <location>
        <begin position="67"/>
        <end position="80"/>
    </location>
</feature>
<dbReference type="eggNOG" id="KOG4208">
    <property type="taxonomic scope" value="Eukaryota"/>
</dbReference>
<name>A0A058ZIJ1_FONAL</name>
<dbReference type="SUPFAM" id="SSF54928">
    <property type="entry name" value="RNA-binding domain, RBD"/>
    <property type="match status" value="1"/>
</dbReference>
<dbReference type="GeneID" id="20525601"/>
<dbReference type="Proteomes" id="UP000030693">
    <property type="component" value="Unassembled WGS sequence"/>
</dbReference>
<proteinExistence type="predicted"/>
<gene>
    <name evidence="7" type="ORF">H696_00876</name>
</gene>
<dbReference type="OrthoDB" id="21467at2759"/>
<evidence type="ECO:0000313" key="7">
    <source>
        <dbReference type="EMBL" id="KCV73337.1"/>
    </source>
</evidence>
<protein>
    <recommendedName>
        <fullName evidence="6">RRM domain-containing protein</fullName>
    </recommendedName>
</protein>
<keyword evidence="2 4" id="KW-0694">RNA-binding</keyword>
<organism evidence="7">
    <name type="scientific">Fonticula alba</name>
    <name type="common">Slime mold</name>
    <dbReference type="NCBI Taxonomy" id="691883"/>
    <lineage>
        <taxon>Eukaryota</taxon>
        <taxon>Rotosphaerida</taxon>
        <taxon>Fonticulaceae</taxon>
        <taxon>Fonticula</taxon>
    </lineage>
</organism>
<feature type="compositionally biased region" description="Acidic residues" evidence="5">
    <location>
        <begin position="112"/>
        <end position="141"/>
    </location>
</feature>
<evidence type="ECO:0000256" key="5">
    <source>
        <dbReference type="SAM" id="MobiDB-lite"/>
    </source>
</evidence>
<dbReference type="STRING" id="691883.A0A058ZIJ1"/>
<dbReference type="AlphaFoldDB" id="A0A058ZIJ1"/>
<comment type="subcellular location">
    <subcellularLocation>
        <location evidence="1">Nucleus</location>
        <location evidence="1">Nucleolus</location>
    </subcellularLocation>
</comment>
<dbReference type="GO" id="GO:0005730">
    <property type="term" value="C:nucleolus"/>
    <property type="evidence" value="ECO:0007669"/>
    <property type="project" value="UniProtKB-SubCell"/>
</dbReference>